<sequence>MGTSYSPSDHAAAPDPMPGDTSSILLALDTARAALVEIGAGRIELLTATGSGQVTIQPTRLADGESIAQALDLDSPLDHRMVPPGYTLWCGTRDGFEFQVRGALRQPLGVRP</sequence>
<protein>
    <submittedName>
        <fullName evidence="2">Uncharacterized protein</fullName>
    </submittedName>
</protein>
<proteinExistence type="predicted"/>
<accession>A0ABW4V2E7</accession>
<keyword evidence="3" id="KW-1185">Reference proteome</keyword>
<organism evidence="2 3">
    <name type="scientific">Promicromonospora aerolata</name>
    <dbReference type="NCBI Taxonomy" id="195749"/>
    <lineage>
        <taxon>Bacteria</taxon>
        <taxon>Bacillati</taxon>
        <taxon>Actinomycetota</taxon>
        <taxon>Actinomycetes</taxon>
        <taxon>Micrococcales</taxon>
        <taxon>Promicromonosporaceae</taxon>
        <taxon>Promicromonospora</taxon>
    </lineage>
</organism>
<dbReference type="RefSeq" id="WP_377179126.1">
    <property type="nucleotide sequence ID" value="NZ_JBHUHF010000001.1"/>
</dbReference>
<feature type="region of interest" description="Disordered" evidence="1">
    <location>
        <begin position="1"/>
        <end position="21"/>
    </location>
</feature>
<gene>
    <name evidence="2" type="ORF">ACFSL2_00725</name>
</gene>
<evidence type="ECO:0000256" key="1">
    <source>
        <dbReference type="SAM" id="MobiDB-lite"/>
    </source>
</evidence>
<dbReference type="Proteomes" id="UP001597338">
    <property type="component" value="Unassembled WGS sequence"/>
</dbReference>
<comment type="caution">
    <text evidence="2">The sequence shown here is derived from an EMBL/GenBank/DDBJ whole genome shotgun (WGS) entry which is preliminary data.</text>
</comment>
<evidence type="ECO:0000313" key="3">
    <source>
        <dbReference type="Proteomes" id="UP001597338"/>
    </source>
</evidence>
<evidence type="ECO:0000313" key="2">
    <source>
        <dbReference type="EMBL" id="MFD2024026.1"/>
    </source>
</evidence>
<reference evidence="3" key="1">
    <citation type="journal article" date="2019" name="Int. J. Syst. Evol. Microbiol.">
        <title>The Global Catalogue of Microorganisms (GCM) 10K type strain sequencing project: providing services to taxonomists for standard genome sequencing and annotation.</title>
        <authorList>
            <consortium name="The Broad Institute Genomics Platform"/>
            <consortium name="The Broad Institute Genome Sequencing Center for Infectious Disease"/>
            <person name="Wu L."/>
            <person name="Ma J."/>
        </authorList>
    </citation>
    <scope>NUCLEOTIDE SEQUENCE [LARGE SCALE GENOMIC DNA]</scope>
    <source>
        <strain evidence="3">CCM 7043</strain>
    </source>
</reference>
<name>A0ABW4V2E7_9MICO</name>
<dbReference type="EMBL" id="JBHUHF010000001">
    <property type="protein sequence ID" value="MFD2024026.1"/>
    <property type="molecule type" value="Genomic_DNA"/>
</dbReference>